<comment type="caution">
    <text evidence="1">The sequence shown here is derived from an EMBL/GenBank/DDBJ whole genome shotgun (WGS) entry which is preliminary data.</text>
</comment>
<evidence type="ECO:0008006" key="3">
    <source>
        <dbReference type="Google" id="ProtNLM"/>
    </source>
</evidence>
<keyword evidence="2" id="KW-1185">Reference proteome</keyword>
<dbReference type="EMBL" id="JANPWB010000012">
    <property type="protein sequence ID" value="KAJ1120751.1"/>
    <property type="molecule type" value="Genomic_DNA"/>
</dbReference>
<dbReference type="Proteomes" id="UP001066276">
    <property type="component" value="Chromosome 8"/>
</dbReference>
<evidence type="ECO:0000313" key="1">
    <source>
        <dbReference type="EMBL" id="KAJ1120751.1"/>
    </source>
</evidence>
<sequence>MGAVKLRISVLLYIEYTRLSENHPVSKDRSTRMPVCVFCAQFCGVALSMPGGTAVPDATSEKRGEPLVVTGRNVHRAPGVG</sequence>
<name>A0AAV7NXY6_PLEWA</name>
<evidence type="ECO:0000313" key="2">
    <source>
        <dbReference type="Proteomes" id="UP001066276"/>
    </source>
</evidence>
<accession>A0AAV7NXY6</accession>
<proteinExistence type="predicted"/>
<reference evidence="1" key="1">
    <citation type="journal article" date="2022" name="bioRxiv">
        <title>Sequencing and chromosome-scale assembly of the giantPleurodeles waltlgenome.</title>
        <authorList>
            <person name="Brown T."/>
            <person name="Elewa A."/>
            <person name="Iarovenko S."/>
            <person name="Subramanian E."/>
            <person name="Araus A.J."/>
            <person name="Petzold A."/>
            <person name="Susuki M."/>
            <person name="Suzuki K.-i.T."/>
            <person name="Hayashi T."/>
            <person name="Toyoda A."/>
            <person name="Oliveira C."/>
            <person name="Osipova E."/>
            <person name="Leigh N.D."/>
            <person name="Simon A."/>
            <person name="Yun M.H."/>
        </authorList>
    </citation>
    <scope>NUCLEOTIDE SEQUENCE</scope>
    <source>
        <strain evidence="1">20211129_DDA</strain>
        <tissue evidence="1">Liver</tissue>
    </source>
</reference>
<dbReference type="AlphaFoldDB" id="A0AAV7NXY6"/>
<gene>
    <name evidence="1" type="ORF">NDU88_008902</name>
</gene>
<protein>
    <recommendedName>
        <fullName evidence="3">4Fe-4S Mo/W bis-MGD-type domain-containing protein</fullName>
    </recommendedName>
</protein>
<organism evidence="1 2">
    <name type="scientific">Pleurodeles waltl</name>
    <name type="common">Iberian ribbed newt</name>
    <dbReference type="NCBI Taxonomy" id="8319"/>
    <lineage>
        <taxon>Eukaryota</taxon>
        <taxon>Metazoa</taxon>
        <taxon>Chordata</taxon>
        <taxon>Craniata</taxon>
        <taxon>Vertebrata</taxon>
        <taxon>Euteleostomi</taxon>
        <taxon>Amphibia</taxon>
        <taxon>Batrachia</taxon>
        <taxon>Caudata</taxon>
        <taxon>Salamandroidea</taxon>
        <taxon>Salamandridae</taxon>
        <taxon>Pleurodelinae</taxon>
        <taxon>Pleurodeles</taxon>
    </lineage>
</organism>